<keyword evidence="3" id="KW-1185">Reference proteome</keyword>
<dbReference type="EMBL" id="JBBXMP010000084">
    <property type="protein sequence ID" value="KAL0063319.1"/>
    <property type="molecule type" value="Genomic_DNA"/>
</dbReference>
<feature type="compositionally biased region" description="Low complexity" evidence="1">
    <location>
        <begin position="34"/>
        <end position="46"/>
    </location>
</feature>
<reference evidence="2 3" key="1">
    <citation type="submission" date="2024-05" db="EMBL/GenBank/DDBJ databases">
        <title>A draft genome resource for the thread blight pathogen Marasmius tenuissimus strain MS-2.</title>
        <authorList>
            <person name="Yulfo-Soto G.E."/>
            <person name="Baruah I.K."/>
            <person name="Amoako-Attah I."/>
            <person name="Bukari Y."/>
            <person name="Meinhardt L.W."/>
            <person name="Bailey B.A."/>
            <person name="Cohen S.P."/>
        </authorList>
    </citation>
    <scope>NUCLEOTIDE SEQUENCE [LARGE SCALE GENOMIC DNA]</scope>
    <source>
        <strain evidence="2 3">MS-2</strain>
    </source>
</reference>
<organism evidence="2 3">
    <name type="scientific">Marasmius tenuissimus</name>
    <dbReference type="NCBI Taxonomy" id="585030"/>
    <lineage>
        <taxon>Eukaryota</taxon>
        <taxon>Fungi</taxon>
        <taxon>Dikarya</taxon>
        <taxon>Basidiomycota</taxon>
        <taxon>Agaricomycotina</taxon>
        <taxon>Agaricomycetes</taxon>
        <taxon>Agaricomycetidae</taxon>
        <taxon>Agaricales</taxon>
        <taxon>Marasmiineae</taxon>
        <taxon>Marasmiaceae</taxon>
        <taxon>Marasmius</taxon>
    </lineage>
</organism>
<evidence type="ECO:0000256" key="1">
    <source>
        <dbReference type="SAM" id="MobiDB-lite"/>
    </source>
</evidence>
<comment type="caution">
    <text evidence="2">The sequence shown here is derived from an EMBL/GenBank/DDBJ whole genome shotgun (WGS) entry which is preliminary data.</text>
</comment>
<protein>
    <submittedName>
        <fullName evidence="2">Uncharacterized protein</fullName>
    </submittedName>
</protein>
<dbReference type="Proteomes" id="UP001437256">
    <property type="component" value="Unassembled WGS sequence"/>
</dbReference>
<proteinExistence type="predicted"/>
<evidence type="ECO:0000313" key="3">
    <source>
        <dbReference type="Proteomes" id="UP001437256"/>
    </source>
</evidence>
<evidence type="ECO:0000313" key="2">
    <source>
        <dbReference type="EMBL" id="KAL0063319.1"/>
    </source>
</evidence>
<sequence length="196" mass="21053">MSGSMPALSPPPDYPSQSRARPGSQAAPPDIKYLSSPPGLSQLSLPKNVSQVYENTPPALRRQPPETQEIRRELDGYFHPASSVRVPSMMPVSSPSIISSQPQPSLAMSTTFKGSRNAKCIETGVDGKRTWSAGLFECGKQHTIALTTAQGVLRSGVLASFTDETKIDWIISLSVIDLTLLDVRLSATEIASFIAV</sequence>
<accession>A0ABR2ZQ72</accession>
<gene>
    <name evidence="2" type="ORF">AAF712_009814</name>
</gene>
<name>A0ABR2ZQ72_9AGAR</name>
<feature type="region of interest" description="Disordered" evidence="1">
    <location>
        <begin position="1"/>
        <end position="50"/>
    </location>
</feature>